<dbReference type="OrthoDB" id="3266092at2"/>
<dbReference type="AlphaFoldDB" id="A0A3N2B9Z7"/>
<organism evidence="2 3">
    <name type="scientific">Bogoriella caseilytica</name>
    <dbReference type="NCBI Taxonomy" id="56055"/>
    <lineage>
        <taxon>Bacteria</taxon>
        <taxon>Bacillati</taxon>
        <taxon>Actinomycetota</taxon>
        <taxon>Actinomycetes</taxon>
        <taxon>Micrococcales</taxon>
        <taxon>Bogoriellaceae</taxon>
        <taxon>Bogoriella</taxon>
    </lineage>
</organism>
<dbReference type="PROSITE" id="PS51257">
    <property type="entry name" value="PROKAR_LIPOPROTEIN"/>
    <property type="match status" value="1"/>
</dbReference>
<sequence>MRRRLLSGASALLAASILASCGSAEPPQPAPDEVPETAPPALDSARLSTILEEIGESLDAADAELDPELLGDRVIGPARETRTREYRLVEASDGEVEPTAIDTTASLAATGISEDWPRNAMVITEIPEEENLPLLLTLTQDDVHSPYALWGFTTLFPGVEYPAMARPEVGSPSVAADAGDLVATPEEVLERYAHVVADPDSEFASDFADDPYLELAVRDQVEDLQEAAGESATVGTLARKLNVDPRSVETADGGAIVVGQFRWVLSVDRTDEPGDLELSGIFDYLADDTSVTFQMQAVFDTTMAFHVPAADAEDSAIVPLGASDVLVEVRRDDGEDADDAAQG</sequence>
<comment type="caution">
    <text evidence="2">The sequence shown here is derived from an EMBL/GenBank/DDBJ whole genome shotgun (WGS) entry which is preliminary data.</text>
</comment>
<protein>
    <submittedName>
        <fullName evidence="2">Uncharacterized protein</fullName>
    </submittedName>
</protein>
<dbReference type="EMBL" id="RKHK01000001">
    <property type="protein sequence ID" value="ROR72076.1"/>
    <property type="molecule type" value="Genomic_DNA"/>
</dbReference>
<dbReference type="RefSeq" id="WP_123302696.1">
    <property type="nucleotide sequence ID" value="NZ_RKHK01000001.1"/>
</dbReference>
<feature type="chain" id="PRO_5018204466" evidence="1">
    <location>
        <begin position="25"/>
        <end position="343"/>
    </location>
</feature>
<evidence type="ECO:0000313" key="2">
    <source>
        <dbReference type="EMBL" id="ROR72076.1"/>
    </source>
</evidence>
<gene>
    <name evidence="2" type="ORF">EDD31_0422</name>
</gene>
<name>A0A3N2B9Z7_9MICO</name>
<reference evidence="2 3" key="1">
    <citation type="submission" date="2018-11" db="EMBL/GenBank/DDBJ databases">
        <title>Sequencing the genomes of 1000 actinobacteria strains.</title>
        <authorList>
            <person name="Klenk H.-P."/>
        </authorList>
    </citation>
    <scope>NUCLEOTIDE SEQUENCE [LARGE SCALE GENOMIC DNA]</scope>
    <source>
        <strain evidence="2 3">DSM 11294</strain>
    </source>
</reference>
<evidence type="ECO:0000313" key="3">
    <source>
        <dbReference type="Proteomes" id="UP000280668"/>
    </source>
</evidence>
<proteinExistence type="predicted"/>
<accession>A0A3N2B9Z7</accession>
<evidence type="ECO:0000256" key="1">
    <source>
        <dbReference type="SAM" id="SignalP"/>
    </source>
</evidence>
<keyword evidence="1" id="KW-0732">Signal</keyword>
<feature type="signal peptide" evidence="1">
    <location>
        <begin position="1"/>
        <end position="24"/>
    </location>
</feature>
<dbReference type="Proteomes" id="UP000280668">
    <property type="component" value="Unassembled WGS sequence"/>
</dbReference>
<keyword evidence="3" id="KW-1185">Reference proteome</keyword>